<comment type="caution">
    <text evidence="2">The sequence shown here is derived from an EMBL/GenBank/DDBJ whole genome shotgun (WGS) entry which is preliminary data.</text>
</comment>
<evidence type="ECO:0000256" key="1">
    <source>
        <dbReference type="SAM" id="Phobius"/>
    </source>
</evidence>
<dbReference type="AlphaFoldDB" id="A0A918L5X1"/>
<feature type="transmembrane region" description="Helical" evidence="1">
    <location>
        <begin position="49"/>
        <end position="67"/>
    </location>
</feature>
<accession>A0A918L5X1</accession>
<keyword evidence="3" id="KW-1185">Reference proteome</keyword>
<dbReference type="EMBL" id="BMTL01000028">
    <property type="protein sequence ID" value="GGS12417.1"/>
    <property type="molecule type" value="Genomic_DNA"/>
</dbReference>
<name>A0A918L5X1_9ACTN</name>
<evidence type="ECO:0000313" key="3">
    <source>
        <dbReference type="Proteomes" id="UP000606194"/>
    </source>
</evidence>
<keyword evidence="1" id="KW-0472">Membrane</keyword>
<proteinExistence type="predicted"/>
<gene>
    <name evidence="2" type="ORF">GCM10010269_59540</name>
</gene>
<reference evidence="2" key="2">
    <citation type="submission" date="2020-09" db="EMBL/GenBank/DDBJ databases">
        <authorList>
            <person name="Sun Q."/>
            <person name="Ohkuma M."/>
        </authorList>
    </citation>
    <scope>NUCLEOTIDE SEQUENCE</scope>
    <source>
        <strain evidence="2">JCM 4386</strain>
    </source>
</reference>
<protein>
    <submittedName>
        <fullName evidence="2">Uncharacterized protein</fullName>
    </submittedName>
</protein>
<keyword evidence="1" id="KW-0812">Transmembrane</keyword>
<sequence length="91" mass="9864">MPVTAVTLHAMSNRVKRTWASAGRGAAILLGLVAYWISRDASPAGVVRWAVPFAVLFAGITCYTWWYHGGSPKALALQAKAEAKKTRRLGH</sequence>
<organism evidence="2 3">
    <name type="scientific">Streptomyces humidus</name>
    <dbReference type="NCBI Taxonomy" id="52259"/>
    <lineage>
        <taxon>Bacteria</taxon>
        <taxon>Bacillati</taxon>
        <taxon>Actinomycetota</taxon>
        <taxon>Actinomycetes</taxon>
        <taxon>Kitasatosporales</taxon>
        <taxon>Streptomycetaceae</taxon>
        <taxon>Streptomyces</taxon>
    </lineage>
</organism>
<reference evidence="2" key="1">
    <citation type="journal article" date="2014" name="Int. J. Syst. Evol. Microbiol.">
        <title>Complete genome sequence of Corynebacterium casei LMG S-19264T (=DSM 44701T), isolated from a smear-ripened cheese.</title>
        <authorList>
            <consortium name="US DOE Joint Genome Institute (JGI-PGF)"/>
            <person name="Walter F."/>
            <person name="Albersmeier A."/>
            <person name="Kalinowski J."/>
            <person name="Ruckert C."/>
        </authorList>
    </citation>
    <scope>NUCLEOTIDE SEQUENCE</scope>
    <source>
        <strain evidence="2">JCM 4386</strain>
    </source>
</reference>
<feature type="transmembrane region" description="Helical" evidence="1">
    <location>
        <begin position="18"/>
        <end position="37"/>
    </location>
</feature>
<evidence type="ECO:0000313" key="2">
    <source>
        <dbReference type="EMBL" id="GGS12417.1"/>
    </source>
</evidence>
<keyword evidence="1" id="KW-1133">Transmembrane helix</keyword>
<dbReference type="Proteomes" id="UP000606194">
    <property type="component" value="Unassembled WGS sequence"/>
</dbReference>